<dbReference type="Proteomes" id="UP000682733">
    <property type="component" value="Unassembled WGS sequence"/>
</dbReference>
<protein>
    <submittedName>
        <fullName evidence="2">Uncharacterized protein</fullName>
    </submittedName>
</protein>
<sequence length="294" mass="33087">MTLPSTIPDIRPALANHILEKLKLVRNFETSGDMPTLPIYFDYKKPYDMVWHVGLIVKLLRLGIPLNLLILVLYWLEERKAYAVFDLVIKVGANTAHIFADDLSVLITPIISVKQQKMLDYLSEKTSKVSYTIDDLKFVYYDNDTTTDGKLTPTTAAILSFQQRLTIIFAQINMTAVLTKQVIETLLASGRRKRASAKAPTKQSSTQCVVGPGQRRKRRAATTSDNSTDLNCQQLCSNYNIQKIRKLLDNTINSTQSNVLDEYRVDCGLVPQDGALVDMTMTNYSRNITVTMGN</sequence>
<dbReference type="AlphaFoldDB" id="A0A8S2F0U0"/>
<dbReference type="EMBL" id="CAJOBA010045286">
    <property type="protein sequence ID" value="CAF4174914.1"/>
    <property type="molecule type" value="Genomic_DNA"/>
</dbReference>
<dbReference type="EMBL" id="CAJNOK010023633">
    <property type="protein sequence ID" value="CAF1365393.1"/>
    <property type="molecule type" value="Genomic_DNA"/>
</dbReference>
<evidence type="ECO:0000313" key="4">
    <source>
        <dbReference type="Proteomes" id="UP000677228"/>
    </source>
</evidence>
<feature type="non-terminal residue" evidence="2">
    <location>
        <position position="1"/>
    </location>
</feature>
<proteinExistence type="predicted"/>
<gene>
    <name evidence="2" type="ORF">OVA965_LOCUS31428</name>
    <name evidence="3" type="ORF">TMI583_LOCUS32254</name>
</gene>
<dbReference type="Proteomes" id="UP000677228">
    <property type="component" value="Unassembled WGS sequence"/>
</dbReference>
<comment type="caution">
    <text evidence="2">The sequence shown here is derived from an EMBL/GenBank/DDBJ whole genome shotgun (WGS) entry which is preliminary data.</text>
</comment>
<feature type="region of interest" description="Disordered" evidence="1">
    <location>
        <begin position="194"/>
        <end position="227"/>
    </location>
</feature>
<evidence type="ECO:0000256" key="1">
    <source>
        <dbReference type="SAM" id="MobiDB-lite"/>
    </source>
</evidence>
<accession>A0A8S2F0U0</accession>
<reference evidence="2" key="1">
    <citation type="submission" date="2021-02" db="EMBL/GenBank/DDBJ databases">
        <authorList>
            <person name="Nowell W R."/>
        </authorList>
    </citation>
    <scope>NUCLEOTIDE SEQUENCE</scope>
</reference>
<name>A0A8S2F0U0_9BILA</name>
<evidence type="ECO:0000313" key="3">
    <source>
        <dbReference type="EMBL" id="CAF4174914.1"/>
    </source>
</evidence>
<evidence type="ECO:0000313" key="2">
    <source>
        <dbReference type="EMBL" id="CAF1365393.1"/>
    </source>
</evidence>
<organism evidence="2 4">
    <name type="scientific">Didymodactylos carnosus</name>
    <dbReference type="NCBI Taxonomy" id="1234261"/>
    <lineage>
        <taxon>Eukaryota</taxon>
        <taxon>Metazoa</taxon>
        <taxon>Spiralia</taxon>
        <taxon>Gnathifera</taxon>
        <taxon>Rotifera</taxon>
        <taxon>Eurotatoria</taxon>
        <taxon>Bdelloidea</taxon>
        <taxon>Philodinida</taxon>
        <taxon>Philodinidae</taxon>
        <taxon>Didymodactylos</taxon>
    </lineage>
</organism>